<gene>
    <name evidence="6" type="ORF">OFUS_LOCUS10522</name>
</gene>
<reference evidence="6" key="1">
    <citation type="submission" date="2022-03" db="EMBL/GenBank/DDBJ databases">
        <authorList>
            <person name="Martin C."/>
        </authorList>
    </citation>
    <scope>NUCLEOTIDE SEQUENCE</scope>
</reference>
<evidence type="ECO:0000256" key="3">
    <source>
        <dbReference type="ARBA" id="ARBA00023002"/>
    </source>
</evidence>
<evidence type="ECO:0000313" key="6">
    <source>
        <dbReference type="EMBL" id="CAH1784298.1"/>
    </source>
</evidence>
<keyword evidence="3" id="KW-0560">Oxidoreductase</keyword>
<evidence type="ECO:0000259" key="5">
    <source>
        <dbReference type="Pfam" id="PF03171"/>
    </source>
</evidence>
<protein>
    <recommendedName>
        <fullName evidence="5">Isopenicillin N synthase-like Fe(2+) 2OG dioxygenase domain-containing protein</fullName>
    </recommendedName>
</protein>
<dbReference type="InterPro" id="IPR044861">
    <property type="entry name" value="IPNS-like_FE2OG_OXY"/>
</dbReference>
<name>A0A8S4NR54_OWEFU</name>
<dbReference type="Pfam" id="PF03171">
    <property type="entry name" value="2OG-FeII_Oxy"/>
    <property type="match status" value="1"/>
</dbReference>
<dbReference type="EMBL" id="CAIIXF020000005">
    <property type="protein sequence ID" value="CAH1784298.1"/>
    <property type="molecule type" value="Genomic_DNA"/>
</dbReference>
<dbReference type="SUPFAM" id="SSF51197">
    <property type="entry name" value="Clavaminate synthase-like"/>
    <property type="match status" value="1"/>
</dbReference>
<dbReference type="PANTHER" id="PTHR10209">
    <property type="entry name" value="OXIDOREDUCTASE, 2OG-FE II OXYGENASE FAMILY PROTEIN"/>
    <property type="match status" value="1"/>
</dbReference>
<dbReference type="GO" id="GO:0046872">
    <property type="term" value="F:metal ion binding"/>
    <property type="evidence" value="ECO:0007669"/>
    <property type="project" value="UniProtKB-KW"/>
</dbReference>
<comment type="similarity">
    <text evidence="1">Belongs to the iron/ascorbate-dependent oxidoreductase family.</text>
</comment>
<dbReference type="PANTHER" id="PTHR10209:SF881">
    <property type="entry name" value="FI07970P-RELATED"/>
    <property type="match status" value="1"/>
</dbReference>
<keyword evidence="7" id="KW-1185">Reference proteome</keyword>
<feature type="domain" description="Isopenicillin N synthase-like Fe(2+) 2OG dioxygenase" evidence="5">
    <location>
        <begin position="56"/>
        <end position="117"/>
    </location>
</feature>
<comment type="caution">
    <text evidence="6">The sequence shown here is derived from an EMBL/GenBank/DDBJ whole genome shotgun (WGS) entry which is preliminary data.</text>
</comment>
<feature type="non-terminal residue" evidence="6">
    <location>
        <position position="1"/>
    </location>
</feature>
<keyword evidence="4" id="KW-0408">Iron</keyword>
<dbReference type="OrthoDB" id="288590at2759"/>
<evidence type="ECO:0000256" key="1">
    <source>
        <dbReference type="ARBA" id="ARBA00008056"/>
    </source>
</evidence>
<proteinExistence type="inferred from homology"/>
<dbReference type="Gene3D" id="2.60.120.330">
    <property type="entry name" value="B-lactam Antibiotic, Isopenicillin N Synthase, Chain"/>
    <property type="match status" value="1"/>
</dbReference>
<dbReference type="AlphaFoldDB" id="A0A8S4NR54"/>
<organism evidence="6 7">
    <name type="scientific">Owenia fusiformis</name>
    <name type="common">Polychaete worm</name>
    <dbReference type="NCBI Taxonomy" id="6347"/>
    <lineage>
        <taxon>Eukaryota</taxon>
        <taxon>Metazoa</taxon>
        <taxon>Spiralia</taxon>
        <taxon>Lophotrochozoa</taxon>
        <taxon>Annelida</taxon>
        <taxon>Polychaeta</taxon>
        <taxon>Sedentaria</taxon>
        <taxon>Canalipalpata</taxon>
        <taxon>Sabellida</taxon>
        <taxon>Oweniida</taxon>
        <taxon>Oweniidae</taxon>
        <taxon>Owenia</taxon>
    </lineage>
</organism>
<dbReference type="Proteomes" id="UP000749559">
    <property type="component" value="Unassembled WGS sequence"/>
</dbReference>
<evidence type="ECO:0000313" key="7">
    <source>
        <dbReference type="Proteomes" id="UP000749559"/>
    </source>
</evidence>
<evidence type="ECO:0000256" key="4">
    <source>
        <dbReference type="ARBA" id="ARBA00023004"/>
    </source>
</evidence>
<evidence type="ECO:0000256" key="2">
    <source>
        <dbReference type="ARBA" id="ARBA00022723"/>
    </source>
</evidence>
<dbReference type="InterPro" id="IPR027443">
    <property type="entry name" value="IPNS-like_sf"/>
</dbReference>
<accession>A0A8S4NR54</accession>
<sequence length="119" mass="13427">PDEYVPGFKEKSLNIIKPCMELHSRLLEITALGLRWPRDTFQKYHNIGKPNHNSVRTLHYYPVPENFTLFPGQTRCGKHTDFGSFSLLFQDDVGGLEVKTVDGEFVAATPLPGAILVIE</sequence>
<keyword evidence="2" id="KW-0479">Metal-binding</keyword>
<dbReference type="GO" id="GO:0016491">
    <property type="term" value="F:oxidoreductase activity"/>
    <property type="evidence" value="ECO:0007669"/>
    <property type="project" value="UniProtKB-KW"/>
</dbReference>